<dbReference type="AlphaFoldDB" id="A0AAD1W5C5"/>
<keyword evidence="2" id="KW-1185">Reference proteome</keyword>
<feature type="non-terminal residue" evidence="1">
    <location>
        <position position="1"/>
    </location>
</feature>
<reference evidence="1" key="1">
    <citation type="submission" date="2022-03" db="EMBL/GenBank/DDBJ databases">
        <authorList>
            <person name="Alioto T."/>
            <person name="Alioto T."/>
            <person name="Gomez Garrido J."/>
        </authorList>
    </citation>
    <scope>NUCLEOTIDE SEQUENCE</scope>
</reference>
<proteinExistence type="predicted"/>
<evidence type="ECO:0000313" key="1">
    <source>
        <dbReference type="EMBL" id="CAH2284649.1"/>
    </source>
</evidence>
<dbReference type="EMBL" id="OW240915">
    <property type="protein sequence ID" value="CAH2284649.1"/>
    <property type="molecule type" value="Genomic_DNA"/>
</dbReference>
<organism evidence="1 2">
    <name type="scientific">Pelobates cultripes</name>
    <name type="common">Western spadefoot toad</name>
    <dbReference type="NCBI Taxonomy" id="61616"/>
    <lineage>
        <taxon>Eukaryota</taxon>
        <taxon>Metazoa</taxon>
        <taxon>Chordata</taxon>
        <taxon>Craniata</taxon>
        <taxon>Vertebrata</taxon>
        <taxon>Euteleostomi</taxon>
        <taxon>Amphibia</taxon>
        <taxon>Batrachia</taxon>
        <taxon>Anura</taxon>
        <taxon>Pelobatoidea</taxon>
        <taxon>Pelobatidae</taxon>
        <taxon>Pelobates</taxon>
    </lineage>
</organism>
<dbReference type="Proteomes" id="UP001295444">
    <property type="component" value="Chromosome 04"/>
</dbReference>
<evidence type="ECO:0000313" key="2">
    <source>
        <dbReference type="Proteomes" id="UP001295444"/>
    </source>
</evidence>
<name>A0AAD1W5C5_PELCU</name>
<accession>A0AAD1W5C5</accession>
<protein>
    <submittedName>
        <fullName evidence="1">Uncharacterized protein</fullName>
    </submittedName>
</protein>
<gene>
    <name evidence="1" type="ORF">PECUL_23A012556</name>
</gene>
<sequence length="65" mass="6910">PKSSQNGNGDPGPTPLPIPGLEAFLSGDLARAASLSHNPLHKLACWQWATDYKIPSLDQKTETLG</sequence>